<protein>
    <submittedName>
        <fullName evidence="1">Uncharacterized protein</fullName>
    </submittedName>
</protein>
<name>A0AAN5C922_9BILA</name>
<organism evidence="1 2">
    <name type="scientific">Pristionchus mayeri</name>
    <dbReference type="NCBI Taxonomy" id="1317129"/>
    <lineage>
        <taxon>Eukaryota</taxon>
        <taxon>Metazoa</taxon>
        <taxon>Ecdysozoa</taxon>
        <taxon>Nematoda</taxon>
        <taxon>Chromadorea</taxon>
        <taxon>Rhabditida</taxon>
        <taxon>Rhabditina</taxon>
        <taxon>Diplogasteromorpha</taxon>
        <taxon>Diplogasteroidea</taxon>
        <taxon>Neodiplogasteridae</taxon>
        <taxon>Pristionchus</taxon>
    </lineage>
</organism>
<dbReference type="Proteomes" id="UP001328107">
    <property type="component" value="Unassembled WGS sequence"/>
</dbReference>
<feature type="non-terminal residue" evidence="1">
    <location>
        <position position="90"/>
    </location>
</feature>
<reference evidence="2" key="1">
    <citation type="submission" date="2022-10" db="EMBL/GenBank/DDBJ databases">
        <title>Genome assembly of Pristionchus species.</title>
        <authorList>
            <person name="Yoshida K."/>
            <person name="Sommer R.J."/>
        </authorList>
    </citation>
    <scope>NUCLEOTIDE SEQUENCE [LARGE SCALE GENOMIC DNA]</scope>
    <source>
        <strain evidence="2">RS5460</strain>
    </source>
</reference>
<dbReference type="AlphaFoldDB" id="A0AAN5C922"/>
<proteinExistence type="predicted"/>
<dbReference type="EMBL" id="BTRK01000001">
    <property type="protein sequence ID" value="GMR32826.1"/>
    <property type="molecule type" value="Genomic_DNA"/>
</dbReference>
<evidence type="ECO:0000313" key="2">
    <source>
        <dbReference type="Proteomes" id="UP001328107"/>
    </source>
</evidence>
<accession>A0AAN5C922</accession>
<feature type="non-terminal residue" evidence="1">
    <location>
        <position position="1"/>
    </location>
</feature>
<comment type="caution">
    <text evidence="1">The sequence shown here is derived from an EMBL/GenBank/DDBJ whole genome shotgun (WGS) entry which is preliminary data.</text>
</comment>
<evidence type="ECO:0000313" key="1">
    <source>
        <dbReference type="EMBL" id="GMR32826.1"/>
    </source>
</evidence>
<gene>
    <name evidence="1" type="ORF">PMAYCL1PPCAC_03021</name>
</gene>
<keyword evidence="2" id="KW-1185">Reference proteome</keyword>
<sequence>SMDLHHYLHLWYHSLSNRRHFVSFRKLVVPKLIVSVRILDRCLIVWRRFELDQRTIVLNEEAAGPHIKSSFPVCRTERIQVALRGRGRLL</sequence>